<evidence type="ECO:0000313" key="1">
    <source>
        <dbReference type="EMBL" id="MCG2587306.1"/>
    </source>
</evidence>
<evidence type="ECO:0000313" key="2">
    <source>
        <dbReference type="Proteomes" id="UP001165366"/>
    </source>
</evidence>
<reference evidence="1" key="1">
    <citation type="submission" date="2022-01" db="EMBL/GenBank/DDBJ databases">
        <authorList>
            <person name="Wang Y."/>
        </authorList>
    </citation>
    <scope>NUCLEOTIDE SEQUENCE</scope>
    <source>
        <strain evidence="1">WB101</strain>
    </source>
</reference>
<sequence>MSKRASEKAIAYPFGGLGEISTSKLSIVFMRISGWSTFSGRYGRWAAQLTLR</sequence>
<proteinExistence type="predicted"/>
<name>A0ABS9K8Y6_9BACT</name>
<organism evidence="1 2">
    <name type="scientific">Rhodohalobacter sulfatireducens</name>
    <dbReference type="NCBI Taxonomy" id="2911366"/>
    <lineage>
        <taxon>Bacteria</taxon>
        <taxon>Pseudomonadati</taxon>
        <taxon>Balneolota</taxon>
        <taxon>Balneolia</taxon>
        <taxon>Balneolales</taxon>
        <taxon>Balneolaceae</taxon>
        <taxon>Rhodohalobacter</taxon>
    </lineage>
</organism>
<reference evidence="1" key="2">
    <citation type="submission" date="2024-05" db="EMBL/GenBank/DDBJ databases">
        <title>Rhodohalobacter halophilus gen. nov., sp. nov., a moderately halophilic member of the family Balneolaceae.</title>
        <authorList>
            <person name="Xia J."/>
        </authorList>
    </citation>
    <scope>NUCLEOTIDE SEQUENCE</scope>
    <source>
        <strain evidence="1">WB101</strain>
    </source>
</reference>
<keyword evidence="2" id="KW-1185">Reference proteome</keyword>
<dbReference type="EMBL" id="JAKLWS010000001">
    <property type="protein sequence ID" value="MCG2587306.1"/>
    <property type="molecule type" value="Genomic_DNA"/>
</dbReference>
<protein>
    <submittedName>
        <fullName evidence="1">Uncharacterized protein</fullName>
    </submittedName>
</protein>
<dbReference type="Proteomes" id="UP001165366">
    <property type="component" value="Unassembled WGS sequence"/>
</dbReference>
<accession>A0ABS9K8Y6</accession>
<comment type="caution">
    <text evidence="1">The sequence shown here is derived from an EMBL/GenBank/DDBJ whole genome shotgun (WGS) entry which is preliminary data.</text>
</comment>
<gene>
    <name evidence="1" type="ORF">L6773_01925</name>
</gene>